<dbReference type="EnsemblMetazoa" id="SMAR002284-RA">
    <property type="protein sequence ID" value="SMAR002284-PA"/>
    <property type="gene ID" value="SMAR002284"/>
</dbReference>
<evidence type="ECO:0000256" key="2">
    <source>
        <dbReference type="ARBA" id="ARBA00009557"/>
    </source>
</evidence>
<dbReference type="FunFam" id="3.40.20.10:FF:000007">
    <property type="entry name" value="Twinfilin-1 isoform 1"/>
    <property type="match status" value="1"/>
</dbReference>
<reference evidence="11" key="1">
    <citation type="submission" date="2011-05" db="EMBL/GenBank/DDBJ databases">
        <authorList>
            <person name="Richards S.R."/>
            <person name="Qu J."/>
            <person name="Jiang H."/>
            <person name="Jhangiani S.N."/>
            <person name="Agravi P."/>
            <person name="Goodspeed R."/>
            <person name="Gross S."/>
            <person name="Mandapat C."/>
            <person name="Jackson L."/>
            <person name="Mathew T."/>
            <person name="Pu L."/>
            <person name="Thornton R."/>
            <person name="Saada N."/>
            <person name="Wilczek-Boney K.B."/>
            <person name="Lee S."/>
            <person name="Kovar C."/>
            <person name="Wu Y."/>
            <person name="Scherer S.E."/>
            <person name="Worley K.C."/>
            <person name="Muzny D.M."/>
            <person name="Gibbs R."/>
        </authorList>
    </citation>
    <scope>NUCLEOTIDE SEQUENCE</scope>
    <source>
        <strain evidence="11">Brora</strain>
    </source>
</reference>
<proteinExistence type="inferred from homology"/>
<keyword evidence="5" id="KW-0009">Actin-binding</keyword>
<evidence type="ECO:0000256" key="4">
    <source>
        <dbReference type="ARBA" id="ARBA00022737"/>
    </source>
</evidence>
<dbReference type="GO" id="GO:0003785">
    <property type="term" value="F:actin monomer binding"/>
    <property type="evidence" value="ECO:0007669"/>
    <property type="project" value="TreeGrafter"/>
</dbReference>
<dbReference type="AlphaFoldDB" id="T1IMS1"/>
<feature type="domain" description="ADF-H" evidence="9">
    <location>
        <begin position="27"/>
        <end position="164"/>
    </location>
</feature>
<dbReference type="CDD" id="cd11285">
    <property type="entry name" value="ADF_Twf-N_like"/>
    <property type="match status" value="1"/>
</dbReference>
<feature type="region of interest" description="Disordered" evidence="8">
    <location>
        <begin position="334"/>
        <end position="364"/>
    </location>
</feature>
<accession>T1IMS1</accession>
<evidence type="ECO:0000313" key="11">
    <source>
        <dbReference type="Proteomes" id="UP000014500"/>
    </source>
</evidence>
<dbReference type="GO" id="GO:0010591">
    <property type="term" value="P:regulation of lamellipodium assembly"/>
    <property type="evidence" value="ECO:0007669"/>
    <property type="project" value="TreeGrafter"/>
</dbReference>
<dbReference type="Pfam" id="PF00241">
    <property type="entry name" value="Cofilin_ADF"/>
    <property type="match status" value="2"/>
</dbReference>
<dbReference type="GO" id="GO:0030042">
    <property type="term" value="P:actin filament depolymerization"/>
    <property type="evidence" value="ECO:0007669"/>
    <property type="project" value="TreeGrafter"/>
</dbReference>
<comment type="similarity">
    <text evidence="2">Belongs to the actin-binding proteins ADF family. Twinfilin subfamily.</text>
</comment>
<sequence>MSHQAGIKANEKLRNFFGTCRQGNIRLVKVDIEDEQLTLSDYKETLSTWEDDILLKKINKINKNKMKIVKNELTKSHYDELILPLIESSQPCYILYRLDNKNDTGYEWLFISWSPDISTVRQKMLYASSKATLKMEFGTGQITDELFASVRVIANAPGPMTQAEEELELLKKTEVGVEIGIDTKHQTIQGVVFPISDEVINKLFDLKEDKINYIQMTIDLEKEKINLEKSAADMDVMHLRRLIPNDHARYHLFKYKHSYEGDLVVSTVFIYSTPGYNCSVKERMLYSSCKSEFINIIEKHVEIEIVRKIEIDDAEDLTEEFLLDEIHPKLNIHKQKFPKPKGPPNRGARRITKLRPEDNSPNDI</sequence>
<dbReference type="InterPro" id="IPR028458">
    <property type="entry name" value="Twinfilin"/>
</dbReference>
<name>T1IMS1_STRMM</name>
<dbReference type="GO" id="GO:0010976">
    <property type="term" value="P:positive regulation of neuron projection development"/>
    <property type="evidence" value="ECO:0007669"/>
    <property type="project" value="TreeGrafter"/>
</dbReference>
<dbReference type="PROSITE" id="PS51263">
    <property type="entry name" value="ADF_H"/>
    <property type="match status" value="2"/>
</dbReference>
<evidence type="ECO:0000256" key="5">
    <source>
        <dbReference type="ARBA" id="ARBA00023203"/>
    </source>
</evidence>
<protein>
    <recommendedName>
        <fullName evidence="9">ADF-H domain-containing protein</fullName>
    </recommendedName>
</protein>
<evidence type="ECO:0000256" key="7">
    <source>
        <dbReference type="ARBA" id="ARBA00038532"/>
    </source>
</evidence>
<dbReference type="GO" id="GO:0051015">
    <property type="term" value="F:actin filament binding"/>
    <property type="evidence" value="ECO:0007669"/>
    <property type="project" value="TreeGrafter"/>
</dbReference>
<keyword evidence="11" id="KW-1185">Reference proteome</keyword>
<dbReference type="GO" id="GO:0051016">
    <property type="term" value="P:barbed-end actin filament capping"/>
    <property type="evidence" value="ECO:0007669"/>
    <property type="project" value="TreeGrafter"/>
</dbReference>
<organism evidence="10 11">
    <name type="scientific">Strigamia maritima</name>
    <name type="common">European centipede</name>
    <name type="synonym">Geophilus maritimus</name>
    <dbReference type="NCBI Taxonomy" id="126957"/>
    <lineage>
        <taxon>Eukaryota</taxon>
        <taxon>Metazoa</taxon>
        <taxon>Ecdysozoa</taxon>
        <taxon>Arthropoda</taxon>
        <taxon>Myriapoda</taxon>
        <taxon>Chilopoda</taxon>
        <taxon>Pleurostigmophora</taxon>
        <taxon>Geophilomorpha</taxon>
        <taxon>Linotaeniidae</taxon>
        <taxon>Strigamia</taxon>
    </lineage>
</organism>
<evidence type="ECO:0000256" key="1">
    <source>
        <dbReference type="ARBA" id="ARBA00004245"/>
    </source>
</evidence>
<dbReference type="SMART" id="SM00102">
    <property type="entry name" value="ADF"/>
    <property type="match status" value="2"/>
</dbReference>
<keyword evidence="4" id="KW-0677">Repeat</keyword>
<dbReference type="CDD" id="cd11284">
    <property type="entry name" value="ADF_Twf-C_like"/>
    <property type="match status" value="1"/>
</dbReference>
<dbReference type="GO" id="GO:0030016">
    <property type="term" value="C:myofibril"/>
    <property type="evidence" value="ECO:0007669"/>
    <property type="project" value="TreeGrafter"/>
</dbReference>
<keyword evidence="6" id="KW-0206">Cytoskeleton</keyword>
<reference evidence="10" key="2">
    <citation type="submission" date="2015-02" db="UniProtKB">
        <authorList>
            <consortium name="EnsemblMetazoa"/>
        </authorList>
    </citation>
    <scope>IDENTIFICATION</scope>
</reference>
<dbReference type="eggNOG" id="KOG1747">
    <property type="taxonomic scope" value="Eukaryota"/>
</dbReference>
<feature type="domain" description="ADF-H" evidence="9">
    <location>
        <begin position="190"/>
        <end position="327"/>
    </location>
</feature>
<dbReference type="InterPro" id="IPR029006">
    <property type="entry name" value="ADF-H/Gelsolin-like_dom_sf"/>
</dbReference>
<comment type="subunit">
    <text evidence="7">Interacts with G-actin; ADP-actin form.</text>
</comment>
<dbReference type="PANTHER" id="PTHR13759">
    <property type="entry name" value="TWINFILIN"/>
    <property type="match status" value="1"/>
</dbReference>
<dbReference type="Proteomes" id="UP000014500">
    <property type="component" value="Unassembled WGS sequence"/>
</dbReference>
<dbReference type="SUPFAM" id="SSF55753">
    <property type="entry name" value="Actin depolymerizing proteins"/>
    <property type="match status" value="2"/>
</dbReference>
<dbReference type="InterPro" id="IPR002108">
    <property type="entry name" value="ADF-H"/>
</dbReference>
<dbReference type="OMA" id="YLFKHTH"/>
<dbReference type="Gene3D" id="3.40.20.10">
    <property type="entry name" value="Severin"/>
    <property type="match status" value="2"/>
</dbReference>
<dbReference type="PhylomeDB" id="T1IMS1"/>
<evidence type="ECO:0000256" key="3">
    <source>
        <dbReference type="ARBA" id="ARBA00022490"/>
    </source>
</evidence>
<evidence type="ECO:0000259" key="9">
    <source>
        <dbReference type="PROSITE" id="PS51263"/>
    </source>
</evidence>
<keyword evidence="3" id="KW-0963">Cytoplasm</keyword>
<evidence type="ECO:0000256" key="6">
    <source>
        <dbReference type="ARBA" id="ARBA00023212"/>
    </source>
</evidence>
<comment type="subcellular location">
    <subcellularLocation>
        <location evidence="1">Cytoplasm</location>
        <location evidence="1">Cytoskeleton</location>
    </subcellularLocation>
</comment>
<dbReference type="PANTHER" id="PTHR13759:SF1">
    <property type="entry name" value="TWINFILIN"/>
    <property type="match status" value="1"/>
</dbReference>
<evidence type="ECO:0000256" key="8">
    <source>
        <dbReference type="SAM" id="MobiDB-lite"/>
    </source>
</evidence>
<evidence type="ECO:0000313" key="10">
    <source>
        <dbReference type="EnsemblMetazoa" id="SMAR002284-PA"/>
    </source>
</evidence>
<dbReference type="HOGENOM" id="CLU_031995_1_0_1"/>
<dbReference type="STRING" id="126957.T1IMS1"/>
<dbReference type="GO" id="GO:0005884">
    <property type="term" value="C:actin filament"/>
    <property type="evidence" value="ECO:0007669"/>
    <property type="project" value="TreeGrafter"/>
</dbReference>
<dbReference type="EMBL" id="JH431094">
    <property type="status" value="NOT_ANNOTATED_CDS"/>
    <property type="molecule type" value="Genomic_DNA"/>
</dbReference>